<dbReference type="EMBL" id="RQFU01000021">
    <property type="protein sequence ID" value="TGL17712.1"/>
    <property type="molecule type" value="Genomic_DNA"/>
</dbReference>
<proteinExistence type="predicted"/>
<dbReference type="InterPro" id="IPR029787">
    <property type="entry name" value="Nucleotide_cyclase"/>
</dbReference>
<accession>A0ABY2LXU8</accession>
<dbReference type="Gene3D" id="3.30.70.1230">
    <property type="entry name" value="Nucleotide cyclase"/>
    <property type="match status" value="1"/>
</dbReference>
<comment type="caution">
    <text evidence="1">The sequence shown here is derived from an EMBL/GenBank/DDBJ whole genome shotgun (WGS) entry which is preliminary data.</text>
</comment>
<evidence type="ECO:0000313" key="2">
    <source>
        <dbReference type="Proteomes" id="UP000298200"/>
    </source>
</evidence>
<dbReference type="RefSeq" id="WP_135637056.1">
    <property type="nucleotide sequence ID" value="NZ_RQFU01000021.1"/>
</dbReference>
<dbReference type="Proteomes" id="UP000298200">
    <property type="component" value="Unassembled WGS sequence"/>
</dbReference>
<reference evidence="2" key="1">
    <citation type="journal article" date="2019" name="PLoS Negl. Trop. Dis.">
        <title>Revisiting the worldwide diversity of Leptospira species in the environment.</title>
        <authorList>
            <person name="Vincent A.T."/>
            <person name="Schiettekatte O."/>
            <person name="Bourhy P."/>
            <person name="Veyrier F.J."/>
            <person name="Picardeau M."/>
        </authorList>
    </citation>
    <scope>NUCLEOTIDE SEQUENCE [LARGE SCALE GENOMIC DNA]</scope>
    <source>
        <strain evidence="2">201800272</strain>
    </source>
</reference>
<evidence type="ECO:0000313" key="1">
    <source>
        <dbReference type="EMBL" id="TGL17712.1"/>
    </source>
</evidence>
<organism evidence="1 2">
    <name type="scientific">Leptospira yanagawae</name>
    <dbReference type="NCBI Taxonomy" id="293069"/>
    <lineage>
        <taxon>Bacteria</taxon>
        <taxon>Pseudomonadati</taxon>
        <taxon>Spirochaetota</taxon>
        <taxon>Spirochaetia</taxon>
        <taxon>Leptospirales</taxon>
        <taxon>Leptospiraceae</taxon>
        <taxon>Leptospira</taxon>
    </lineage>
</organism>
<gene>
    <name evidence="1" type="ORF">EHQ46_16115</name>
</gene>
<name>A0ABY2LXU8_9LEPT</name>
<sequence>MKKNQKAVIFVDILGFKSLVGKHPLDIKSMLTHEKYYSIELDEILRYLNNPLTKVFTQFHSLLKHKVDLAQKKHALTSISFSDSAFISTNYLFEAVAIASSLMQSLLSHEIPARMGIGYGTFATLRFRSDITPDGGDHSSHFLGSAVIAANKAESCGIKGMRILLDPSTSNLLTSPIHNPKGKNYFKYLKCNSAGSKYLDDHLNEVNYWPIGNKEEKECWRGFQDMWSSSPKKESIHYKETASAIDSMRVQLGKPKMINLNRRTLPKEKIRK</sequence>
<keyword evidence="2" id="KW-1185">Reference proteome</keyword>
<evidence type="ECO:0008006" key="3">
    <source>
        <dbReference type="Google" id="ProtNLM"/>
    </source>
</evidence>
<protein>
    <recommendedName>
        <fullName evidence="3">Guanylate cyclase domain-containing protein</fullName>
    </recommendedName>
</protein>